<comment type="caution">
    <text evidence="1">The sequence shown here is derived from an EMBL/GenBank/DDBJ whole genome shotgun (WGS) entry which is preliminary data.</text>
</comment>
<evidence type="ECO:0000313" key="1">
    <source>
        <dbReference type="EMBL" id="KAI9458088.1"/>
    </source>
</evidence>
<accession>A0ACC0U1N2</accession>
<sequence length="277" mass="31151">MTNYQDPIVLLRVLVELKNFWHTLNGLYIWEFFTTLDYEWNILRGHRPYRWTIWIYTLTRTTTLAAVILTFINLDMTTPINCQVTVTSELIFSYISVAAASLLIVLRVVAIWNKIKIIIIVSAFLWVTNVAVIIRGKSHSLSLPQTIVTHSPTLFSSGIVQLRAVWDPALKVCFILNSEISKPNIIVTLISDIFLLLTMLGGLMDLRRLGGGTFGIGRLLWNQGVIWLVIAIIAEATPMILIILNLNGNVASLPVVAGPIYALKNQLRSTSYVVVFK</sequence>
<proteinExistence type="predicted"/>
<gene>
    <name evidence="1" type="ORF">F5148DRAFT_1287501</name>
</gene>
<organism evidence="1 2">
    <name type="scientific">Russula earlei</name>
    <dbReference type="NCBI Taxonomy" id="71964"/>
    <lineage>
        <taxon>Eukaryota</taxon>
        <taxon>Fungi</taxon>
        <taxon>Dikarya</taxon>
        <taxon>Basidiomycota</taxon>
        <taxon>Agaricomycotina</taxon>
        <taxon>Agaricomycetes</taxon>
        <taxon>Russulales</taxon>
        <taxon>Russulaceae</taxon>
        <taxon>Russula</taxon>
    </lineage>
</organism>
<dbReference type="EMBL" id="JAGFNK010000214">
    <property type="protein sequence ID" value="KAI9458088.1"/>
    <property type="molecule type" value="Genomic_DNA"/>
</dbReference>
<reference evidence="1" key="1">
    <citation type="submission" date="2021-03" db="EMBL/GenBank/DDBJ databases">
        <title>Evolutionary priming and transition to the ectomycorrhizal habit in an iconic lineage of mushroom-forming fungi: is preadaptation a requirement?</title>
        <authorList>
            <consortium name="DOE Joint Genome Institute"/>
            <person name="Looney B.P."/>
            <person name="Miyauchi S."/>
            <person name="Morin E."/>
            <person name="Drula E."/>
            <person name="Courty P.E."/>
            <person name="Chicoki N."/>
            <person name="Fauchery L."/>
            <person name="Kohler A."/>
            <person name="Kuo A."/>
            <person name="LaButti K."/>
            <person name="Pangilinan J."/>
            <person name="Lipzen A."/>
            <person name="Riley R."/>
            <person name="Andreopoulos W."/>
            <person name="He G."/>
            <person name="Johnson J."/>
            <person name="Barry K.W."/>
            <person name="Grigoriev I.V."/>
            <person name="Nagy L."/>
            <person name="Hibbett D."/>
            <person name="Henrissat B."/>
            <person name="Matheny P.B."/>
            <person name="Labbe J."/>
            <person name="Martin A.F."/>
        </authorList>
    </citation>
    <scope>NUCLEOTIDE SEQUENCE</scope>
    <source>
        <strain evidence="1">BPL698</strain>
    </source>
</reference>
<protein>
    <submittedName>
        <fullName evidence="1">Uncharacterized protein</fullName>
    </submittedName>
</protein>
<evidence type="ECO:0000313" key="2">
    <source>
        <dbReference type="Proteomes" id="UP001207468"/>
    </source>
</evidence>
<dbReference type="Proteomes" id="UP001207468">
    <property type="component" value="Unassembled WGS sequence"/>
</dbReference>
<keyword evidence="2" id="KW-1185">Reference proteome</keyword>
<name>A0ACC0U1N2_9AGAM</name>